<evidence type="ECO:0000313" key="3">
    <source>
        <dbReference type="Proteomes" id="UP000230066"/>
    </source>
</evidence>
<evidence type="ECO:0000256" key="1">
    <source>
        <dbReference type="SAM" id="SignalP"/>
    </source>
</evidence>
<dbReference type="AlphaFoldDB" id="A0A4E0S004"/>
<keyword evidence="1" id="KW-0732">Signal</keyword>
<keyword evidence="3" id="KW-1185">Reference proteome</keyword>
<organism evidence="2 3">
    <name type="scientific">Fasciola hepatica</name>
    <name type="common">Liver fluke</name>
    <dbReference type="NCBI Taxonomy" id="6192"/>
    <lineage>
        <taxon>Eukaryota</taxon>
        <taxon>Metazoa</taxon>
        <taxon>Spiralia</taxon>
        <taxon>Lophotrochozoa</taxon>
        <taxon>Platyhelminthes</taxon>
        <taxon>Trematoda</taxon>
        <taxon>Digenea</taxon>
        <taxon>Plagiorchiida</taxon>
        <taxon>Echinostomata</taxon>
        <taxon>Echinostomatoidea</taxon>
        <taxon>Fasciolidae</taxon>
        <taxon>Fasciola</taxon>
    </lineage>
</organism>
<sequence>MCMISDLTKIIIISSMCIPSVHSVICYTCDDCTTFDPVKTEIAQECVSCEQFRRFQYGNLTYANRTCARVCSPMHEDHGELLEERRCCKQDLCNSYWPKFEVKSLS</sequence>
<gene>
    <name evidence="2" type="ORF">D915_000675</name>
</gene>
<dbReference type="Proteomes" id="UP000230066">
    <property type="component" value="Unassembled WGS sequence"/>
</dbReference>
<feature type="chain" id="PRO_5020034834" description="CD59-like protein" evidence="1">
    <location>
        <begin position="24"/>
        <end position="106"/>
    </location>
</feature>
<comment type="caution">
    <text evidence="2">The sequence shown here is derived from an EMBL/GenBank/DDBJ whole genome shotgun (WGS) entry which is preliminary data.</text>
</comment>
<name>A0A4E0S004_FASHE</name>
<protein>
    <recommendedName>
        <fullName evidence="4">CD59-like protein</fullName>
    </recommendedName>
</protein>
<proteinExistence type="predicted"/>
<reference evidence="2" key="1">
    <citation type="submission" date="2019-03" db="EMBL/GenBank/DDBJ databases">
        <title>Improved annotation for the trematode Fasciola hepatica.</title>
        <authorList>
            <person name="Choi Y.-J."/>
            <person name="Martin J."/>
            <person name="Mitreva M."/>
        </authorList>
    </citation>
    <scope>NUCLEOTIDE SEQUENCE [LARGE SCALE GENOMIC DNA]</scope>
</reference>
<evidence type="ECO:0008006" key="4">
    <source>
        <dbReference type="Google" id="ProtNLM"/>
    </source>
</evidence>
<feature type="signal peptide" evidence="1">
    <location>
        <begin position="1"/>
        <end position="23"/>
    </location>
</feature>
<evidence type="ECO:0000313" key="2">
    <source>
        <dbReference type="EMBL" id="THD28517.1"/>
    </source>
</evidence>
<accession>A0A4E0S004</accession>
<dbReference type="EMBL" id="JXXN02000130">
    <property type="protein sequence ID" value="THD28517.1"/>
    <property type="molecule type" value="Genomic_DNA"/>
</dbReference>